<organism evidence="3 4">
    <name type="scientific">Nautilia profundicola (strain ATCC BAA-1463 / DSM 18972 / AmH)</name>
    <dbReference type="NCBI Taxonomy" id="598659"/>
    <lineage>
        <taxon>Bacteria</taxon>
        <taxon>Pseudomonadati</taxon>
        <taxon>Campylobacterota</taxon>
        <taxon>Epsilonproteobacteria</taxon>
        <taxon>Nautiliales</taxon>
        <taxon>Nautiliaceae</taxon>
        <taxon>Nautilia</taxon>
    </lineage>
</organism>
<evidence type="ECO:0000259" key="2">
    <source>
        <dbReference type="Pfam" id="PF01266"/>
    </source>
</evidence>
<proteinExistence type="predicted"/>
<evidence type="ECO:0000313" key="3">
    <source>
        <dbReference type="EMBL" id="ACM93579.1"/>
    </source>
</evidence>
<keyword evidence="4" id="KW-1185">Reference proteome</keyword>
<dbReference type="InterPro" id="IPR036188">
    <property type="entry name" value="FAD/NAD-bd_sf"/>
</dbReference>
<dbReference type="eggNOG" id="COG0665">
    <property type="taxonomic scope" value="Bacteria"/>
</dbReference>
<dbReference type="AlphaFoldDB" id="B9L7M4"/>
<dbReference type="RefSeq" id="WP_015902631.1">
    <property type="nucleotide sequence ID" value="NC_012115.1"/>
</dbReference>
<name>B9L7M4_NAUPA</name>
<evidence type="ECO:0000256" key="1">
    <source>
        <dbReference type="ARBA" id="ARBA00023002"/>
    </source>
</evidence>
<evidence type="ECO:0000313" key="4">
    <source>
        <dbReference type="Proteomes" id="UP000000448"/>
    </source>
</evidence>
<keyword evidence="1" id="KW-0560">Oxidoreductase</keyword>
<dbReference type="EMBL" id="CP001279">
    <property type="protein sequence ID" value="ACM93579.1"/>
    <property type="molecule type" value="Genomic_DNA"/>
</dbReference>
<dbReference type="PANTHER" id="PTHR13847">
    <property type="entry name" value="SARCOSINE DEHYDROGENASE-RELATED"/>
    <property type="match status" value="1"/>
</dbReference>
<accession>B9L7M4</accession>
<dbReference type="Gene3D" id="3.30.9.10">
    <property type="entry name" value="D-Amino Acid Oxidase, subunit A, domain 2"/>
    <property type="match status" value="1"/>
</dbReference>
<dbReference type="OrthoDB" id="5410311at2"/>
<sequence length="375" mass="42731">MKHFDFIIIGGGIAGLLAAYEFKEYNTLLIDEDGILTSGASAAAGAFLFPKVGFDTAYTRFINNAIVDSLSFYEKVGIDTHKIGVTLLPRDERDIEKFKKYEKEIRLPFEKKYGGFFFKDGGVVFPEEVKEKIKVDYEINQIKNLYKDGEYWCVGEYKTKNVILATGYKEIIDIPYINIRPIWGERIEGRGEINGKWKTYPTSQNGKLKEVLPCHFHKNCSLTEVDGIIKIGATHKRNCYECHENEEEAYELIEKAKEIVDIQNFKISKIIGGFRAASVDYFPVVGKIIDVNESLSMNPKIVKGEMPKFLNFIDGLYIINGMGGRGFSNAYACAKALKEHIINEKELGILDSKRLFIKWARKEGEEYLKEKNVKS</sequence>
<feature type="domain" description="FAD dependent oxidoreductase" evidence="2">
    <location>
        <begin position="5"/>
        <end position="338"/>
    </location>
</feature>
<dbReference type="Proteomes" id="UP000000448">
    <property type="component" value="Chromosome"/>
</dbReference>
<dbReference type="GO" id="GO:0005737">
    <property type="term" value="C:cytoplasm"/>
    <property type="evidence" value="ECO:0007669"/>
    <property type="project" value="TreeGrafter"/>
</dbReference>
<dbReference type="InterPro" id="IPR006076">
    <property type="entry name" value="FAD-dep_OxRdtase"/>
</dbReference>
<protein>
    <submittedName>
        <fullName evidence="3">FAD dependent oxidoreductase</fullName>
    </submittedName>
</protein>
<dbReference type="Pfam" id="PF01266">
    <property type="entry name" value="DAO"/>
    <property type="match status" value="1"/>
</dbReference>
<dbReference type="KEGG" id="nam:NAMH_0208"/>
<dbReference type="Gene3D" id="3.50.50.60">
    <property type="entry name" value="FAD/NAD(P)-binding domain"/>
    <property type="match status" value="1"/>
</dbReference>
<gene>
    <name evidence="3" type="ordered locus">NAMH_0208</name>
</gene>
<dbReference type="STRING" id="598659.NAMH_0208"/>
<dbReference type="SUPFAM" id="SSF51905">
    <property type="entry name" value="FAD/NAD(P)-binding domain"/>
    <property type="match status" value="1"/>
</dbReference>
<dbReference type="HOGENOM" id="CLU_712988_0_0_7"/>
<dbReference type="GO" id="GO:0016491">
    <property type="term" value="F:oxidoreductase activity"/>
    <property type="evidence" value="ECO:0007669"/>
    <property type="project" value="UniProtKB-KW"/>
</dbReference>
<reference evidence="3 4" key="1">
    <citation type="journal article" date="2009" name="PLoS Genet.">
        <title>Adaptations to submarine hydrothermal environments exemplified by the genome of Nautilia profundicola.</title>
        <authorList>
            <person name="Campbell B.J."/>
            <person name="Smith J.L."/>
            <person name="Hanson T.E."/>
            <person name="Klotz M.G."/>
            <person name="Stein L.Y."/>
            <person name="Lee C.K."/>
            <person name="Wu D."/>
            <person name="Robinson J.M."/>
            <person name="Khouri H.M."/>
            <person name="Eisen J.A."/>
            <person name="Cary S.C."/>
        </authorList>
    </citation>
    <scope>NUCLEOTIDE SEQUENCE [LARGE SCALE GENOMIC DNA]</scope>
    <source>
        <strain evidence="4">ATCC BAA-1463 / DSM 18972 / AmH</strain>
    </source>
</reference>
<dbReference type="PANTHER" id="PTHR13847:SF289">
    <property type="entry name" value="GLYCINE OXIDASE"/>
    <property type="match status" value="1"/>
</dbReference>